<evidence type="ECO:0000256" key="2">
    <source>
        <dbReference type="ARBA" id="ARBA00022723"/>
    </source>
</evidence>
<dbReference type="PANTHER" id="PTHR43270:SF4">
    <property type="entry name" value="CARNOSINE DIPEPTIDASE 2, ISOFORM A"/>
    <property type="match status" value="1"/>
</dbReference>
<keyword evidence="3" id="KW-0378">Hydrolase</keyword>
<keyword evidence="1" id="KW-0645">Protease</keyword>
<organism evidence="4 5">
    <name type="scientific">Rotaria magnacalcarata</name>
    <dbReference type="NCBI Taxonomy" id="392030"/>
    <lineage>
        <taxon>Eukaryota</taxon>
        <taxon>Metazoa</taxon>
        <taxon>Spiralia</taxon>
        <taxon>Gnathifera</taxon>
        <taxon>Rotifera</taxon>
        <taxon>Eurotatoria</taxon>
        <taxon>Bdelloidea</taxon>
        <taxon>Philodinida</taxon>
        <taxon>Philodinidae</taxon>
        <taxon>Rotaria</taxon>
    </lineage>
</organism>
<accession>A0A821IAH1</accession>
<keyword evidence="5" id="KW-1185">Reference proteome</keyword>
<dbReference type="PANTHER" id="PTHR43270">
    <property type="entry name" value="BETA-ALA-HIS DIPEPTIDASE"/>
    <property type="match status" value="1"/>
</dbReference>
<dbReference type="AlphaFoldDB" id="A0A821IAH1"/>
<dbReference type="Gene3D" id="3.40.630.10">
    <property type="entry name" value="Zn peptidases"/>
    <property type="match status" value="1"/>
</dbReference>
<proteinExistence type="predicted"/>
<evidence type="ECO:0000313" key="4">
    <source>
        <dbReference type="EMBL" id="CAF4699168.1"/>
    </source>
</evidence>
<dbReference type="EMBL" id="CAJOBG010100048">
    <property type="protein sequence ID" value="CAF4699168.1"/>
    <property type="molecule type" value="Genomic_DNA"/>
</dbReference>
<dbReference type="Gene3D" id="3.30.70.360">
    <property type="match status" value="1"/>
</dbReference>
<dbReference type="Proteomes" id="UP000663866">
    <property type="component" value="Unassembled WGS sequence"/>
</dbReference>
<evidence type="ECO:0000256" key="1">
    <source>
        <dbReference type="ARBA" id="ARBA00022670"/>
    </source>
</evidence>
<dbReference type="GO" id="GO:0008233">
    <property type="term" value="F:peptidase activity"/>
    <property type="evidence" value="ECO:0007669"/>
    <property type="project" value="UniProtKB-KW"/>
</dbReference>
<comment type="caution">
    <text evidence="4">The sequence shown here is derived from an EMBL/GenBank/DDBJ whole genome shotgun (WGS) entry which is preliminary data.</text>
</comment>
<name>A0A821IAH1_9BILA</name>
<dbReference type="GO" id="GO:0006508">
    <property type="term" value="P:proteolysis"/>
    <property type="evidence" value="ECO:0007669"/>
    <property type="project" value="UniProtKB-KW"/>
</dbReference>
<dbReference type="GO" id="GO:0046872">
    <property type="term" value="F:metal ion binding"/>
    <property type="evidence" value="ECO:0007669"/>
    <property type="project" value="UniProtKB-KW"/>
</dbReference>
<evidence type="ECO:0000256" key="3">
    <source>
        <dbReference type="ARBA" id="ARBA00022801"/>
    </source>
</evidence>
<reference evidence="4" key="1">
    <citation type="submission" date="2021-02" db="EMBL/GenBank/DDBJ databases">
        <authorList>
            <person name="Nowell W R."/>
        </authorList>
    </citation>
    <scope>NUCLEOTIDE SEQUENCE</scope>
</reference>
<dbReference type="InterPro" id="IPR051458">
    <property type="entry name" value="Cyt/Met_Dipeptidase"/>
</dbReference>
<protein>
    <submittedName>
        <fullName evidence="4">Uncharacterized protein</fullName>
    </submittedName>
</protein>
<feature type="non-terminal residue" evidence="4">
    <location>
        <position position="73"/>
    </location>
</feature>
<sequence length="73" mass="8120">MKISTVEKLVENHVQKIMKERNSPNKVSVKLEHGGDYWIADPNNPQYLAARKATVAVHGIEPDLTREGGSIPI</sequence>
<keyword evidence="2" id="KW-0479">Metal-binding</keyword>
<gene>
    <name evidence="4" type="ORF">OVN521_LOCUS48338</name>
</gene>
<evidence type="ECO:0000313" key="5">
    <source>
        <dbReference type="Proteomes" id="UP000663866"/>
    </source>
</evidence>